<evidence type="ECO:0000259" key="1">
    <source>
        <dbReference type="PROSITE" id="PS50021"/>
    </source>
</evidence>
<evidence type="ECO:0000313" key="2">
    <source>
        <dbReference type="EMBL" id="CAH0725877.1"/>
    </source>
</evidence>
<dbReference type="InterPro" id="IPR056343">
    <property type="entry name" value="CFAP47_dom"/>
</dbReference>
<dbReference type="EMBL" id="OV170225">
    <property type="protein sequence ID" value="CAH0725877.1"/>
    <property type="molecule type" value="Genomic_DNA"/>
</dbReference>
<dbReference type="Pfam" id="PF24529">
    <property type="entry name" value="CFAP47"/>
    <property type="match status" value="1"/>
</dbReference>
<dbReference type="PANTHER" id="PTHR45912">
    <property type="entry name" value="CILIA- AND FLAGELLA-ASSOCIATED PROTEIN 47"/>
    <property type="match status" value="1"/>
</dbReference>
<reference evidence="2" key="1">
    <citation type="submission" date="2021-12" db="EMBL/GenBank/DDBJ databases">
        <authorList>
            <person name="Martin H S."/>
        </authorList>
    </citation>
    <scope>NUCLEOTIDE SEQUENCE</scope>
</reference>
<keyword evidence="3" id="KW-1185">Reference proteome</keyword>
<dbReference type="Proteomes" id="UP000838878">
    <property type="component" value="Chromosome 5"/>
</dbReference>
<dbReference type="AlphaFoldDB" id="A0A8J9W4M1"/>
<dbReference type="PANTHER" id="PTHR45912:SF3">
    <property type="entry name" value="CILIA- AND FLAGELLA-ASSOCIATED PROTEIN 47"/>
    <property type="match status" value="1"/>
</dbReference>
<dbReference type="InterPro" id="IPR001715">
    <property type="entry name" value="CH_dom"/>
</dbReference>
<feature type="non-terminal residue" evidence="2">
    <location>
        <position position="797"/>
    </location>
</feature>
<dbReference type="PROSITE" id="PS50021">
    <property type="entry name" value="CH"/>
    <property type="match status" value="1"/>
</dbReference>
<sequence>MEGQSNKEFFSCNSEEEPRLIIEFIDSDIKLTNDTYFTIVRVKITALSDTNYARNIVLSFQHENGSGCEVEVCFCFTYCPLTLHAEFLAKQDIDPYPYYPLDSQAELFNYMETCNDFLERWMFQQGFRRDLYPIIPDTFHAISSSISSQPGGTKSKGINVTYLNFVRRVAGPLMKHVRKVSVVAVDESFKFVKEIHDTYREILSLLRSRGANLWVLQAKFLLSYEQFVTYSENVTSKCNADTILTQELIANEKLFDRLNKQSWIDFILQTYKVFIMDSCFFECVCMSTQPRDIIKIIVDWYNESISKQHLKLRNKTKSVKVVTNITTDLSDGIALISTIINYCPFMADHFQLFCDTNENNAIDQIINNGCLVIEAMNILRLYFPLTSKDLLEPNFLQMLFLSIHLYIVLPTFKPKDAVEFSPPLLRSSSRQLAISPSSQESLIFNYVILNNIKTNFSVEKGSTADNGKKIYLNVNYTANFVAKEMAVLLVHGYNKTRVFDTYVVFILHGNVGILNPLRKCKVTGPLYRPYKVDVLVASPFLVTANYKLSLTDNEPEIPVRFEENLYPKYYVKRLHLIDKEVSLIGLPKESGQEIQEQKIYLQIICLSTQIGNSWLWFRSDIGEFFIRITTQPRWDLAIDTLQGRVHMWPLHPCNCGETCECYRTTVVMIPHRNELMLKSLRYALIEEASEVMIEVFDKLIESTTGKLILLMLLKEGGTNLSEVHHILRNDTTYRIISRALLPRLDKVTLAQHTGAFLALPVTIPSQETTDKYSITLISECGLDIRTYRILFIETYSE</sequence>
<feature type="domain" description="Calponin-homology (CH)" evidence="1">
    <location>
        <begin position="291"/>
        <end position="410"/>
    </location>
</feature>
<dbReference type="GO" id="GO:0060271">
    <property type="term" value="P:cilium assembly"/>
    <property type="evidence" value="ECO:0007669"/>
    <property type="project" value="TreeGrafter"/>
</dbReference>
<proteinExistence type="predicted"/>
<accession>A0A8J9W4M1</accession>
<organism evidence="2 3">
    <name type="scientific">Brenthis ino</name>
    <name type="common">lesser marbled fritillary</name>
    <dbReference type="NCBI Taxonomy" id="405034"/>
    <lineage>
        <taxon>Eukaryota</taxon>
        <taxon>Metazoa</taxon>
        <taxon>Ecdysozoa</taxon>
        <taxon>Arthropoda</taxon>
        <taxon>Hexapoda</taxon>
        <taxon>Insecta</taxon>
        <taxon>Pterygota</taxon>
        <taxon>Neoptera</taxon>
        <taxon>Endopterygota</taxon>
        <taxon>Lepidoptera</taxon>
        <taxon>Glossata</taxon>
        <taxon>Ditrysia</taxon>
        <taxon>Papilionoidea</taxon>
        <taxon>Nymphalidae</taxon>
        <taxon>Heliconiinae</taxon>
        <taxon>Argynnini</taxon>
        <taxon>Brenthis</taxon>
    </lineage>
</organism>
<dbReference type="OrthoDB" id="10060824at2759"/>
<evidence type="ECO:0000313" key="3">
    <source>
        <dbReference type="Proteomes" id="UP000838878"/>
    </source>
</evidence>
<name>A0A8J9W4M1_9NEOP</name>
<protein>
    <recommendedName>
        <fullName evidence="1">Calponin-homology (CH) domain-containing protein</fullName>
    </recommendedName>
</protein>
<dbReference type="GO" id="GO:0005929">
    <property type="term" value="C:cilium"/>
    <property type="evidence" value="ECO:0007669"/>
    <property type="project" value="TreeGrafter"/>
</dbReference>
<gene>
    <name evidence="2" type="ORF">BINO364_LOCUS11411</name>
</gene>